<proteinExistence type="predicted"/>
<dbReference type="AlphaFoldDB" id="A0AAU9K9S9"/>
<protein>
    <submittedName>
        <fullName evidence="2">Uncharacterized protein</fullName>
    </submittedName>
</protein>
<name>A0AAU9K9S9_9CILI</name>
<accession>A0AAU9K9S9</accession>
<gene>
    <name evidence="2" type="ORF">BSTOLATCC_MIC52115</name>
</gene>
<reference evidence="2" key="1">
    <citation type="submission" date="2021-09" db="EMBL/GenBank/DDBJ databases">
        <authorList>
            <consortium name="AG Swart"/>
            <person name="Singh M."/>
            <person name="Singh A."/>
            <person name="Seah K."/>
            <person name="Emmerich C."/>
        </authorList>
    </citation>
    <scope>NUCLEOTIDE SEQUENCE</scope>
    <source>
        <strain evidence="2">ATCC30299</strain>
    </source>
</reference>
<evidence type="ECO:0000313" key="2">
    <source>
        <dbReference type="EMBL" id="CAG9330699.1"/>
    </source>
</evidence>
<sequence length="70" mass="7899">MFIYISKPGSVFNLAWMIVGSVWEFESDDCYDEFYNDWALTLAILITMYTSVGLVCCLLCCCICVGLMSS</sequence>
<evidence type="ECO:0000256" key="1">
    <source>
        <dbReference type="SAM" id="Phobius"/>
    </source>
</evidence>
<dbReference type="Proteomes" id="UP001162131">
    <property type="component" value="Unassembled WGS sequence"/>
</dbReference>
<feature type="transmembrane region" description="Helical" evidence="1">
    <location>
        <begin position="38"/>
        <end position="68"/>
    </location>
</feature>
<organism evidence="2 3">
    <name type="scientific">Blepharisma stoltei</name>
    <dbReference type="NCBI Taxonomy" id="1481888"/>
    <lineage>
        <taxon>Eukaryota</taxon>
        <taxon>Sar</taxon>
        <taxon>Alveolata</taxon>
        <taxon>Ciliophora</taxon>
        <taxon>Postciliodesmatophora</taxon>
        <taxon>Heterotrichea</taxon>
        <taxon>Heterotrichida</taxon>
        <taxon>Blepharismidae</taxon>
        <taxon>Blepharisma</taxon>
    </lineage>
</organism>
<keyword evidence="1" id="KW-1133">Transmembrane helix</keyword>
<keyword evidence="1" id="KW-0812">Transmembrane</keyword>
<keyword evidence="1" id="KW-0472">Membrane</keyword>
<keyword evidence="3" id="KW-1185">Reference proteome</keyword>
<comment type="caution">
    <text evidence="2">The sequence shown here is derived from an EMBL/GenBank/DDBJ whole genome shotgun (WGS) entry which is preliminary data.</text>
</comment>
<evidence type="ECO:0000313" key="3">
    <source>
        <dbReference type="Proteomes" id="UP001162131"/>
    </source>
</evidence>
<dbReference type="EMBL" id="CAJZBQ010000052">
    <property type="protein sequence ID" value="CAG9330699.1"/>
    <property type="molecule type" value="Genomic_DNA"/>
</dbReference>